<dbReference type="SMART" id="SM00318">
    <property type="entry name" value="SNc"/>
    <property type="match status" value="1"/>
</dbReference>
<dbReference type="Gene3D" id="2.40.50.90">
    <property type="match status" value="1"/>
</dbReference>
<dbReference type="RefSeq" id="WP_232316511.1">
    <property type="nucleotide sequence ID" value="NZ_LFJJ01000055.1"/>
</dbReference>
<dbReference type="AlphaFoldDB" id="A0A0L0ME34"/>
<dbReference type="PROSITE" id="PS51257">
    <property type="entry name" value="PROKAR_LIPOPROTEIN"/>
    <property type="match status" value="1"/>
</dbReference>
<gene>
    <name evidence="6" type="ORF">BVER_05647</name>
</gene>
<feature type="signal peptide" evidence="4">
    <location>
        <begin position="1"/>
        <end position="27"/>
    </location>
</feature>
<feature type="chain" id="PRO_5005544382" evidence="4">
    <location>
        <begin position="28"/>
        <end position="164"/>
    </location>
</feature>
<dbReference type="Pfam" id="PF00565">
    <property type="entry name" value="SNase"/>
    <property type="match status" value="1"/>
</dbReference>
<dbReference type="PATRIC" id="fig|242163.4.peg.5711"/>
<protein>
    <submittedName>
        <fullName evidence="6">Thermonuclease</fullName>
    </submittedName>
</protein>
<dbReference type="PANTHER" id="PTHR12302">
    <property type="entry name" value="EBNA2 BINDING PROTEIN P100"/>
    <property type="match status" value="1"/>
</dbReference>
<keyword evidence="4" id="KW-0732">Signal</keyword>
<keyword evidence="2" id="KW-0255">Endonuclease</keyword>
<feature type="domain" description="TNase-like" evidence="5">
    <location>
        <begin position="24"/>
        <end position="151"/>
    </location>
</feature>
<dbReference type="CDD" id="cd00175">
    <property type="entry name" value="SNc"/>
    <property type="match status" value="1"/>
</dbReference>
<dbReference type="GO" id="GO:0004519">
    <property type="term" value="F:endonuclease activity"/>
    <property type="evidence" value="ECO:0007669"/>
    <property type="project" value="UniProtKB-KW"/>
</dbReference>
<dbReference type="GO" id="GO:0016787">
    <property type="term" value="F:hydrolase activity"/>
    <property type="evidence" value="ECO:0007669"/>
    <property type="project" value="UniProtKB-KW"/>
</dbReference>
<dbReference type="PROSITE" id="PS01123">
    <property type="entry name" value="TNASE_1"/>
    <property type="match status" value="1"/>
</dbReference>
<comment type="caution">
    <text evidence="6">The sequence shown here is derived from an EMBL/GenBank/DDBJ whole genome shotgun (WGS) entry which is preliminary data.</text>
</comment>
<name>A0A0L0ME34_9BURK</name>
<dbReference type="InterPro" id="IPR016071">
    <property type="entry name" value="Staphylococal_nuclease_OB-fold"/>
</dbReference>
<evidence type="ECO:0000256" key="2">
    <source>
        <dbReference type="ARBA" id="ARBA00022759"/>
    </source>
</evidence>
<dbReference type="EMBL" id="LFJJ01000055">
    <property type="protein sequence ID" value="KND60573.1"/>
    <property type="molecule type" value="Genomic_DNA"/>
</dbReference>
<organism evidence="6 7">
    <name type="scientific">Candidatus Burkholderia verschuerenii</name>
    <dbReference type="NCBI Taxonomy" id="242163"/>
    <lineage>
        <taxon>Bacteria</taxon>
        <taxon>Pseudomonadati</taxon>
        <taxon>Pseudomonadota</taxon>
        <taxon>Betaproteobacteria</taxon>
        <taxon>Burkholderiales</taxon>
        <taxon>Burkholderiaceae</taxon>
        <taxon>Burkholderia</taxon>
    </lineage>
</organism>
<evidence type="ECO:0000256" key="3">
    <source>
        <dbReference type="ARBA" id="ARBA00022801"/>
    </source>
</evidence>
<dbReference type="InterPro" id="IPR035437">
    <property type="entry name" value="SNase_OB-fold_sf"/>
</dbReference>
<sequence length="164" mass="18387">MIRPALHAIIAAILAATALACSAATFAGEVVAVLDGDTVDVLVNRQTVRVRLAAIDAPEIRHGTRNPGQPFVQRSRQSLAGMVFHQNVIIDEEGTDQYGRAIGTIWEGNFNVNAEQVRRGMAWVYRHYSHDPKLLQMEQEARAERRGLWADPNHVPPWDYRHSR</sequence>
<evidence type="ECO:0000313" key="6">
    <source>
        <dbReference type="EMBL" id="KND60573.1"/>
    </source>
</evidence>
<reference evidence="7" key="1">
    <citation type="submission" date="2015-06" db="EMBL/GenBank/DDBJ databases">
        <title>Comparative genomics of Burkholderia leaf nodule symbionts.</title>
        <authorList>
            <person name="Carlier A."/>
            <person name="Eberl L."/>
            <person name="Pinto-Carbo M."/>
        </authorList>
    </citation>
    <scope>NUCLEOTIDE SEQUENCE [LARGE SCALE GENOMIC DNA]</scope>
    <source>
        <strain evidence="7">UZHbot4</strain>
    </source>
</reference>
<keyword evidence="7" id="KW-1185">Reference proteome</keyword>
<accession>A0A0L0ME34</accession>
<keyword evidence="3" id="KW-0378">Hydrolase</keyword>
<dbReference type="PROSITE" id="PS50830">
    <property type="entry name" value="TNASE_3"/>
    <property type="match status" value="1"/>
</dbReference>
<keyword evidence="1" id="KW-0540">Nuclease</keyword>
<evidence type="ECO:0000256" key="1">
    <source>
        <dbReference type="ARBA" id="ARBA00022722"/>
    </source>
</evidence>
<dbReference type="PANTHER" id="PTHR12302:SF3">
    <property type="entry name" value="SERINE_THREONINE-PROTEIN KINASE 31"/>
    <property type="match status" value="1"/>
</dbReference>
<evidence type="ECO:0000259" key="5">
    <source>
        <dbReference type="PROSITE" id="PS50830"/>
    </source>
</evidence>
<dbReference type="GO" id="GO:0003676">
    <property type="term" value="F:nucleic acid binding"/>
    <property type="evidence" value="ECO:0007669"/>
    <property type="project" value="InterPro"/>
</dbReference>
<proteinExistence type="predicted"/>
<evidence type="ECO:0000256" key="4">
    <source>
        <dbReference type="SAM" id="SignalP"/>
    </source>
</evidence>
<dbReference type="Proteomes" id="UP000036959">
    <property type="component" value="Unassembled WGS sequence"/>
</dbReference>
<dbReference type="SUPFAM" id="SSF50199">
    <property type="entry name" value="Staphylococcal nuclease"/>
    <property type="match status" value="1"/>
</dbReference>
<evidence type="ECO:0000313" key="7">
    <source>
        <dbReference type="Proteomes" id="UP000036959"/>
    </source>
</evidence>
<dbReference type="InterPro" id="IPR002071">
    <property type="entry name" value="Thermonucl_AS"/>
</dbReference>